<feature type="transmembrane region" description="Helical" evidence="7">
    <location>
        <begin position="70"/>
        <end position="91"/>
    </location>
</feature>
<feature type="transmembrane region" description="Helical" evidence="7">
    <location>
        <begin position="379"/>
        <end position="400"/>
    </location>
</feature>
<feature type="domain" description="ABC transmembrane type-1" evidence="8">
    <location>
        <begin position="199"/>
        <end position="397"/>
    </location>
</feature>
<name>A0A9Y1FK87_9ARCH</name>
<dbReference type="EMBL" id="CP084166">
    <property type="protein sequence ID" value="UJG40045.1"/>
    <property type="molecule type" value="Genomic_DNA"/>
</dbReference>
<reference evidence="9" key="1">
    <citation type="journal article" date="2022" name="Nat. Microbiol.">
        <title>Unique mobile elements and scalable gene flow at the prokaryote-eukaryote boundary revealed by circularized Asgard archaea genomes.</title>
        <authorList>
            <person name="Wu F."/>
            <person name="Speth D.R."/>
            <person name="Philosof A."/>
            <person name="Cremiere A."/>
            <person name="Narayanan A."/>
            <person name="Barco R.A."/>
            <person name="Connon S.A."/>
            <person name="Amend J.P."/>
            <person name="Antoshechkin I.A."/>
            <person name="Orphan V.J."/>
        </authorList>
    </citation>
    <scope>NUCLEOTIDE SEQUENCE</scope>
    <source>
        <strain evidence="9">PM71</strain>
    </source>
</reference>
<keyword evidence="6 7" id="KW-0472">Membrane</keyword>
<evidence type="ECO:0000256" key="6">
    <source>
        <dbReference type="ARBA" id="ARBA00023136"/>
    </source>
</evidence>
<organism evidence="9">
    <name type="scientific">Candidatus Heimdallarchaeum aukensis</name>
    <dbReference type="NCBI Taxonomy" id="2876573"/>
    <lineage>
        <taxon>Archaea</taxon>
        <taxon>Promethearchaeati</taxon>
        <taxon>Candidatus Heimdallarchaeota</taxon>
        <taxon>Candidatus Heimdallarchaeia (ex Rinke et al. 2021) (nom. nud.)</taxon>
        <taxon>Candidatus Heimdallarchaeales</taxon>
        <taxon>Candidatus Heimdallarchaeaceae</taxon>
        <taxon>Candidatus Heimdallarchaeum</taxon>
    </lineage>
</organism>
<evidence type="ECO:0000256" key="7">
    <source>
        <dbReference type="RuleBase" id="RU363032"/>
    </source>
</evidence>
<keyword evidence="5 7" id="KW-1133">Transmembrane helix</keyword>
<dbReference type="Proteomes" id="UP001201020">
    <property type="component" value="Chromosome"/>
</dbReference>
<evidence type="ECO:0000256" key="1">
    <source>
        <dbReference type="ARBA" id="ARBA00004651"/>
    </source>
</evidence>
<evidence type="ECO:0000256" key="4">
    <source>
        <dbReference type="ARBA" id="ARBA00022692"/>
    </source>
</evidence>
<sequence length="410" mass="45585">MLRVAREKRKTVFENNVKAYMEEHRLPPSMSWVAKLAIAWRHYSVDIAVQSLAIFTFLLIFLSITWDTSFARILIWSLIVAGVWGVVRFSIRLYKQTAMQKELIIAKDGTLRERSPSNWSLIWRRYKKNKVSLLSGSVVAIVTLIAIIYPILLPFNPVQQVPLFDAWNGGGSIARPNLKYPAGTDILGRDEFSRVLAGSEVSLTVGVFSTVLSVFIGVSLGAIAGYYRGWSEEIIMRITDMFLSLPFLVIAILAVAFIRRGRIAFLKQIPQSMVIILVLGIFGWGGLCRLVTANTKQIYRLDYVNAARVLGASNRRIILLHILPNILAPIIVIATLSVAGGILSEAGLTFLGLGSPTTISWGQMVNEAQTVFRSNPELAFIPGFAIFFVVLAFNLLGDALRDAMDPRLKE</sequence>
<dbReference type="Pfam" id="PF12911">
    <property type="entry name" value="OppC_N"/>
    <property type="match status" value="1"/>
</dbReference>
<dbReference type="PANTHER" id="PTHR43386:SF23">
    <property type="entry name" value="ABC TRANSPORTER"/>
    <property type="match status" value="1"/>
</dbReference>
<feature type="transmembrane region" description="Helical" evidence="7">
    <location>
        <begin position="45"/>
        <end position="64"/>
    </location>
</feature>
<comment type="subcellular location">
    <subcellularLocation>
        <location evidence="1 7">Cell membrane</location>
        <topology evidence="1 7">Multi-pass membrane protein</topology>
    </subcellularLocation>
</comment>
<keyword evidence="4 7" id="KW-0812">Transmembrane</keyword>
<keyword evidence="2 7" id="KW-0813">Transport</keyword>
<evidence type="ECO:0000256" key="5">
    <source>
        <dbReference type="ARBA" id="ARBA00022989"/>
    </source>
</evidence>
<feature type="transmembrane region" description="Helical" evidence="7">
    <location>
        <begin position="131"/>
        <end position="152"/>
    </location>
</feature>
<evidence type="ECO:0000256" key="3">
    <source>
        <dbReference type="ARBA" id="ARBA00022475"/>
    </source>
</evidence>
<feature type="transmembrane region" description="Helical" evidence="7">
    <location>
        <begin position="318"/>
        <end position="343"/>
    </location>
</feature>
<comment type="similarity">
    <text evidence="7">Belongs to the binding-protein-dependent transport system permease family.</text>
</comment>
<evidence type="ECO:0000256" key="2">
    <source>
        <dbReference type="ARBA" id="ARBA00022448"/>
    </source>
</evidence>
<accession>A0A9Y1FK87</accession>
<keyword evidence="3" id="KW-1003">Cell membrane</keyword>
<dbReference type="Pfam" id="PF00528">
    <property type="entry name" value="BPD_transp_1"/>
    <property type="match status" value="1"/>
</dbReference>
<dbReference type="AlphaFoldDB" id="A0A9Y1FK87"/>
<evidence type="ECO:0000313" key="9">
    <source>
        <dbReference type="EMBL" id="UJG40045.1"/>
    </source>
</evidence>
<dbReference type="InterPro" id="IPR050366">
    <property type="entry name" value="BP-dependent_transpt_permease"/>
</dbReference>
<dbReference type="SUPFAM" id="SSF161098">
    <property type="entry name" value="MetI-like"/>
    <property type="match status" value="1"/>
</dbReference>
<dbReference type="InterPro" id="IPR000515">
    <property type="entry name" value="MetI-like"/>
</dbReference>
<evidence type="ECO:0000259" key="8">
    <source>
        <dbReference type="PROSITE" id="PS50928"/>
    </source>
</evidence>
<feature type="transmembrane region" description="Helical" evidence="7">
    <location>
        <begin position="270"/>
        <end position="291"/>
    </location>
</feature>
<dbReference type="GO" id="GO:0055085">
    <property type="term" value="P:transmembrane transport"/>
    <property type="evidence" value="ECO:0007669"/>
    <property type="project" value="InterPro"/>
</dbReference>
<dbReference type="InterPro" id="IPR025966">
    <property type="entry name" value="OppC_N"/>
</dbReference>
<dbReference type="GO" id="GO:0005886">
    <property type="term" value="C:plasma membrane"/>
    <property type="evidence" value="ECO:0007669"/>
    <property type="project" value="UniProtKB-SubCell"/>
</dbReference>
<gene>
    <name evidence="9" type="ORF">K9W45_09365</name>
</gene>
<dbReference type="PROSITE" id="PS50928">
    <property type="entry name" value="ABC_TM1"/>
    <property type="match status" value="1"/>
</dbReference>
<dbReference type="InterPro" id="IPR035906">
    <property type="entry name" value="MetI-like_sf"/>
</dbReference>
<feature type="transmembrane region" description="Helical" evidence="7">
    <location>
        <begin position="201"/>
        <end position="226"/>
    </location>
</feature>
<protein>
    <submittedName>
        <fullName evidence="9">ABC transporter permease</fullName>
    </submittedName>
</protein>
<feature type="transmembrane region" description="Helical" evidence="7">
    <location>
        <begin position="238"/>
        <end position="258"/>
    </location>
</feature>
<dbReference type="PANTHER" id="PTHR43386">
    <property type="entry name" value="OLIGOPEPTIDE TRANSPORT SYSTEM PERMEASE PROTEIN APPC"/>
    <property type="match status" value="1"/>
</dbReference>
<dbReference type="CDD" id="cd06261">
    <property type="entry name" value="TM_PBP2"/>
    <property type="match status" value="1"/>
</dbReference>
<proteinExistence type="inferred from homology"/>
<dbReference type="Gene3D" id="1.10.3720.10">
    <property type="entry name" value="MetI-like"/>
    <property type="match status" value="1"/>
</dbReference>